<evidence type="ECO:0000256" key="1">
    <source>
        <dbReference type="ARBA" id="ARBA00004651"/>
    </source>
</evidence>
<evidence type="ECO:0000256" key="5">
    <source>
        <dbReference type="ARBA" id="ARBA00023136"/>
    </source>
</evidence>
<name>A0A0S6VYJ3_9BACT</name>
<dbReference type="InterPro" id="IPR050545">
    <property type="entry name" value="Mycobact_MmpL"/>
</dbReference>
<feature type="transmembrane region" description="Helical" evidence="6">
    <location>
        <begin position="361"/>
        <end position="384"/>
    </location>
</feature>
<keyword evidence="4 6" id="KW-1133">Transmembrane helix</keyword>
<keyword evidence="3 6" id="KW-0812">Transmembrane</keyword>
<evidence type="ECO:0000256" key="3">
    <source>
        <dbReference type="ARBA" id="ARBA00022692"/>
    </source>
</evidence>
<evidence type="ECO:0000256" key="6">
    <source>
        <dbReference type="SAM" id="Phobius"/>
    </source>
</evidence>
<gene>
    <name evidence="8" type="ORF">U14_01906</name>
</gene>
<dbReference type="Pfam" id="PF03176">
    <property type="entry name" value="MMPL"/>
    <property type="match status" value="2"/>
</dbReference>
<dbReference type="PANTHER" id="PTHR33406">
    <property type="entry name" value="MEMBRANE PROTEIN MJ1562-RELATED"/>
    <property type="match status" value="1"/>
</dbReference>
<feature type="transmembrane region" description="Helical" evidence="6">
    <location>
        <begin position="762"/>
        <end position="784"/>
    </location>
</feature>
<dbReference type="PROSITE" id="PS50156">
    <property type="entry name" value="SSD"/>
    <property type="match status" value="1"/>
</dbReference>
<keyword evidence="2" id="KW-1003">Cell membrane</keyword>
<feature type="domain" description="SSD" evidence="7">
    <location>
        <begin position="262"/>
        <end position="384"/>
    </location>
</feature>
<evidence type="ECO:0000256" key="2">
    <source>
        <dbReference type="ARBA" id="ARBA00022475"/>
    </source>
</evidence>
<comment type="subcellular location">
    <subcellularLocation>
        <location evidence="1">Cell membrane</location>
        <topology evidence="1">Multi-pass membrane protein</topology>
    </subcellularLocation>
</comment>
<dbReference type="STRING" id="1499966.U14_01906"/>
<keyword evidence="9" id="KW-1185">Reference proteome</keyword>
<feature type="transmembrane region" description="Helical" evidence="6">
    <location>
        <begin position="235"/>
        <end position="252"/>
    </location>
</feature>
<feature type="transmembrane region" description="Helical" evidence="6">
    <location>
        <begin position="627"/>
        <end position="648"/>
    </location>
</feature>
<feature type="transmembrane region" description="Helical" evidence="6">
    <location>
        <begin position="422"/>
        <end position="439"/>
    </location>
</feature>
<proteinExistence type="predicted"/>
<sequence length="795" mass="87718">MLVFSGVGGQFLKNTTDMMKWIGKFVIRFPKLVIALVIGVTLFFAYFIPQIKLNNDSRDFIPPNDAERIYNEQMQEIFGNDDVVYIGVVTDNIYTPKTLAKIATLTAAFKEIDGVDDVTSLATIKNIEGVDGGMEVYPFVDEDELPETEEQTQKTREQVELWDVLVNNLVSKDGKATSIVVELEPNASMETQESVFKEVRKIVDANKEPGESYHYSGYTSINVLLGEYMLKDIRNLLPIAFLVVAITLYLSFKTVRGVALPLLNVALSVIWTIGAMALLGVKLSLTCTAIPVILVSVGTAYAIHITRDYYDEVNRGLPKDEIFAACFSKIGIAVIMAGLTTVAGFATLYTSAVIPIRDFGVFAAFGTFIALVLAMVFVPAILFLEKLPERHETDEEKAIAGKLTHTQKYRRGQVTLAINHRMWVLLAALVIIALGAWGASRLEVNDNGIAYFRQGTQVRNDDDALSQHFGGTHMFSVIVEGPEPDSMKEPTILRNMEGLQRHIEQTFPAIGKTMSLADYIKKMNMAMNENDPAFYTLPDTRDLVAQYLLTYESGGDPDDFSNVVDYEYQKGRIILLSKNGNTKHTQQVLEEVYAYAKANFDPAYKVRVTGSAYTPVVMDRYVVKGQISSIISSILTVWILNCIIFRSLVGGTIAIVPLSITVLVNFAAMGFLKVPLEVGTSIVANVAVGIGVDYAIHFLTRFRYEFSTLKLPNTHDGFFRAAVETAISSGQAILFNATSVALGFLVMVFSTFVPLIRLGALVAAVMFISSSVSMIVLPAILVTLRPKFATKSMEL</sequence>
<dbReference type="InterPro" id="IPR000731">
    <property type="entry name" value="SSD"/>
</dbReference>
<dbReference type="SUPFAM" id="SSF82866">
    <property type="entry name" value="Multidrug efflux transporter AcrB transmembrane domain"/>
    <property type="match status" value="2"/>
</dbReference>
<accession>A0A0S6VYJ3</accession>
<protein>
    <submittedName>
        <fullName evidence="8">Efflux transporter, hydrophobe/amphiphile efflux-3 (HAE3) family</fullName>
    </submittedName>
</protein>
<feature type="transmembrane region" description="Helical" evidence="6">
    <location>
        <begin position="322"/>
        <end position="349"/>
    </location>
</feature>
<evidence type="ECO:0000256" key="4">
    <source>
        <dbReference type="ARBA" id="ARBA00022989"/>
    </source>
</evidence>
<dbReference type="EMBL" id="DF820456">
    <property type="protein sequence ID" value="GAK50673.1"/>
    <property type="molecule type" value="Genomic_DNA"/>
</dbReference>
<evidence type="ECO:0000259" key="7">
    <source>
        <dbReference type="PROSITE" id="PS50156"/>
    </source>
</evidence>
<dbReference type="InterPro" id="IPR004869">
    <property type="entry name" value="MMPL_dom"/>
</dbReference>
<reference evidence="8 9" key="1">
    <citation type="journal article" date="2015" name="PeerJ">
        <title>First genomic representation of candidate bacterial phylum KSB3 points to enhanced environmental sensing as a trigger of wastewater bulking.</title>
        <authorList>
            <person name="Sekiguchi Y."/>
            <person name="Ohashi A."/>
            <person name="Parks D.H."/>
            <person name="Yamauchi T."/>
            <person name="Tyson G.W."/>
            <person name="Hugenholtz P."/>
        </authorList>
    </citation>
    <scope>NUCLEOTIDE SEQUENCE [LARGE SCALE GENOMIC DNA]</scope>
</reference>
<feature type="transmembrane region" description="Helical" evidence="6">
    <location>
        <begin position="733"/>
        <end position="756"/>
    </location>
</feature>
<feature type="transmembrane region" description="Helical" evidence="6">
    <location>
        <begin position="285"/>
        <end position="302"/>
    </location>
</feature>
<keyword evidence="5 6" id="KW-0472">Membrane</keyword>
<dbReference type="GO" id="GO:0005886">
    <property type="term" value="C:plasma membrane"/>
    <property type="evidence" value="ECO:0007669"/>
    <property type="project" value="UniProtKB-SubCell"/>
</dbReference>
<evidence type="ECO:0000313" key="8">
    <source>
        <dbReference type="EMBL" id="GAK50673.1"/>
    </source>
</evidence>
<dbReference type="Gene3D" id="1.20.1640.10">
    <property type="entry name" value="Multidrug efflux transporter AcrB transmembrane domain"/>
    <property type="match status" value="2"/>
</dbReference>
<dbReference type="AlphaFoldDB" id="A0A0S6VYJ3"/>
<feature type="transmembrane region" description="Helical" evidence="6">
    <location>
        <begin position="258"/>
        <end position="278"/>
    </location>
</feature>
<organism evidence="8 9">
    <name type="scientific">Candidatus Moduliflexus flocculans</name>
    <dbReference type="NCBI Taxonomy" id="1499966"/>
    <lineage>
        <taxon>Bacteria</taxon>
        <taxon>Candidatus Moduliflexota</taxon>
        <taxon>Candidatus Moduliflexia</taxon>
        <taxon>Candidatus Moduliflexales</taxon>
        <taxon>Candidatus Moduliflexaceae</taxon>
    </lineage>
</organism>
<dbReference type="PRINTS" id="PR00702">
    <property type="entry name" value="ACRIFLAVINRP"/>
</dbReference>
<feature type="transmembrane region" description="Helical" evidence="6">
    <location>
        <begin position="654"/>
        <end position="672"/>
    </location>
</feature>
<feature type="transmembrane region" description="Helical" evidence="6">
    <location>
        <begin position="25"/>
        <end position="48"/>
    </location>
</feature>
<dbReference type="GO" id="GO:0022857">
    <property type="term" value="F:transmembrane transporter activity"/>
    <property type="evidence" value="ECO:0007669"/>
    <property type="project" value="InterPro"/>
</dbReference>
<dbReference type="HOGENOM" id="CLU_008861_1_1_0"/>
<dbReference type="InterPro" id="IPR001036">
    <property type="entry name" value="Acrflvin-R"/>
</dbReference>
<dbReference type="PANTHER" id="PTHR33406:SF13">
    <property type="entry name" value="MEMBRANE PROTEIN YDFJ"/>
    <property type="match status" value="1"/>
</dbReference>
<dbReference type="Proteomes" id="UP000030700">
    <property type="component" value="Unassembled WGS sequence"/>
</dbReference>
<evidence type="ECO:0000313" key="9">
    <source>
        <dbReference type="Proteomes" id="UP000030700"/>
    </source>
</evidence>